<dbReference type="InterPro" id="IPR036188">
    <property type="entry name" value="FAD/NAD-bd_sf"/>
</dbReference>
<comment type="similarity">
    <text evidence="1">Belongs to the paxM FAD-dependent monooxygenase family.</text>
</comment>
<dbReference type="SUPFAM" id="SSF51905">
    <property type="entry name" value="FAD/NAD(P)-binding domain"/>
    <property type="match status" value="1"/>
</dbReference>
<name>A0AA38RJJ8_9PEZI</name>
<comment type="caution">
    <text evidence="6">The sequence shown here is derived from an EMBL/GenBank/DDBJ whole genome shotgun (WGS) entry which is preliminary data.</text>
</comment>
<evidence type="ECO:0000256" key="3">
    <source>
        <dbReference type="ARBA" id="ARBA00022827"/>
    </source>
</evidence>
<dbReference type="AlphaFoldDB" id="A0AA38RJJ8"/>
<organism evidence="6 7">
    <name type="scientific">Pleurostoma richardsiae</name>
    <dbReference type="NCBI Taxonomy" id="41990"/>
    <lineage>
        <taxon>Eukaryota</taxon>
        <taxon>Fungi</taxon>
        <taxon>Dikarya</taxon>
        <taxon>Ascomycota</taxon>
        <taxon>Pezizomycotina</taxon>
        <taxon>Sordariomycetes</taxon>
        <taxon>Sordariomycetidae</taxon>
        <taxon>Calosphaeriales</taxon>
        <taxon>Pleurostomataceae</taxon>
        <taxon>Pleurostoma</taxon>
    </lineage>
</organism>
<evidence type="ECO:0000313" key="6">
    <source>
        <dbReference type="EMBL" id="KAJ9150926.1"/>
    </source>
</evidence>
<keyword evidence="2" id="KW-0285">Flavoprotein</keyword>
<keyword evidence="7" id="KW-1185">Reference proteome</keyword>
<dbReference type="GO" id="GO:0044550">
    <property type="term" value="P:secondary metabolite biosynthetic process"/>
    <property type="evidence" value="ECO:0007669"/>
    <property type="project" value="TreeGrafter"/>
</dbReference>
<evidence type="ECO:0000259" key="5">
    <source>
        <dbReference type="Pfam" id="PF01494"/>
    </source>
</evidence>
<protein>
    <submittedName>
        <fullName evidence="6">Salicylate hydroxylase</fullName>
    </submittedName>
</protein>
<dbReference type="GO" id="GO:0071949">
    <property type="term" value="F:FAD binding"/>
    <property type="evidence" value="ECO:0007669"/>
    <property type="project" value="InterPro"/>
</dbReference>
<evidence type="ECO:0000256" key="2">
    <source>
        <dbReference type="ARBA" id="ARBA00022630"/>
    </source>
</evidence>
<dbReference type="EMBL" id="JANBVO010000007">
    <property type="protein sequence ID" value="KAJ9150926.1"/>
    <property type="molecule type" value="Genomic_DNA"/>
</dbReference>
<dbReference type="SUPFAM" id="SSF54373">
    <property type="entry name" value="FAD-linked reductases, C-terminal domain"/>
    <property type="match status" value="1"/>
</dbReference>
<dbReference type="InterPro" id="IPR002938">
    <property type="entry name" value="FAD-bd"/>
</dbReference>
<gene>
    <name evidence="6" type="ORF">NKR23_g3482</name>
</gene>
<evidence type="ECO:0000256" key="4">
    <source>
        <dbReference type="ARBA" id="ARBA00023002"/>
    </source>
</evidence>
<dbReference type="Pfam" id="PF01494">
    <property type="entry name" value="FAD_binding_3"/>
    <property type="match status" value="1"/>
</dbReference>
<evidence type="ECO:0000313" key="7">
    <source>
        <dbReference type="Proteomes" id="UP001174694"/>
    </source>
</evidence>
<evidence type="ECO:0000256" key="1">
    <source>
        <dbReference type="ARBA" id="ARBA00007992"/>
    </source>
</evidence>
<dbReference type="Proteomes" id="UP001174694">
    <property type="component" value="Unassembled WGS sequence"/>
</dbReference>
<dbReference type="PRINTS" id="PR00420">
    <property type="entry name" value="RNGMNOXGNASE"/>
</dbReference>
<keyword evidence="3" id="KW-0274">FAD</keyword>
<sequence>MANSTVPTPKLKVAIIGGGPAGLAAAIEIAKRPFIDWKLYEKKSEISEISNGLSIQRNTWRMLELLGAAHHLTTDDFFRPADGHNTQHRNGLTGELINTSFPPKEKNKLPHQAACRAHRARLQQALLKEVDQSRVRVGRRLVSVERLQSGRLRLTFGEGITDEVDLLVGADGIRSVVRQFAFPSHSVSYTGSTAYRTLVRTSDALKINGMPEAVIFWHGPGGKWVYTCPLGGNDFEVTAKIREPLSDERASWGRDASVQHFVDGFSDMCPPVKQLLEKVTYVQQFDFFAGTRLNTVIEGGSVALIGDASHPLSGAFGAGAAFALEDAYALGVAIEWGFNTGRTLEESLTLFDSVRSPHYDALYGVLDEYAAADKIISEQRLSDDEQIAAHIESVWHSKHNWMYYYEVDRVLGEAIRQAESQNPGATVQARL</sequence>
<keyword evidence="4" id="KW-0560">Oxidoreductase</keyword>
<reference evidence="6" key="1">
    <citation type="submission" date="2022-07" db="EMBL/GenBank/DDBJ databases">
        <title>Fungi with potential for degradation of polypropylene.</title>
        <authorList>
            <person name="Gostincar C."/>
        </authorList>
    </citation>
    <scope>NUCLEOTIDE SEQUENCE</scope>
    <source>
        <strain evidence="6">EXF-13308</strain>
    </source>
</reference>
<dbReference type="GO" id="GO:0016491">
    <property type="term" value="F:oxidoreductase activity"/>
    <property type="evidence" value="ECO:0007669"/>
    <property type="project" value="UniProtKB-KW"/>
</dbReference>
<dbReference type="Gene3D" id="3.50.50.60">
    <property type="entry name" value="FAD/NAD(P)-binding domain"/>
    <property type="match status" value="1"/>
</dbReference>
<feature type="domain" description="FAD-binding" evidence="5">
    <location>
        <begin position="11"/>
        <end position="335"/>
    </location>
</feature>
<dbReference type="PANTHER" id="PTHR46720">
    <property type="entry name" value="HYDROXYLASE, PUTATIVE (AFU_ORTHOLOGUE AFUA_3G01460)-RELATED"/>
    <property type="match status" value="1"/>
</dbReference>
<proteinExistence type="inferred from homology"/>
<dbReference type="PANTHER" id="PTHR46720:SF3">
    <property type="entry name" value="FAD-BINDING DOMAIN-CONTAINING PROTEIN-RELATED"/>
    <property type="match status" value="1"/>
</dbReference>
<dbReference type="InterPro" id="IPR051104">
    <property type="entry name" value="FAD_monoxygenase"/>
</dbReference>
<accession>A0AA38RJJ8</accession>